<comment type="catalytic activity">
    <reaction evidence="23">
        <text>L-seryl-[protein] + ATP = O-phospho-L-seryl-[protein] + ADP + H(+)</text>
        <dbReference type="Rhea" id="RHEA:17989"/>
        <dbReference type="Rhea" id="RHEA-COMP:9863"/>
        <dbReference type="Rhea" id="RHEA-COMP:11604"/>
        <dbReference type="ChEBI" id="CHEBI:15378"/>
        <dbReference type="ChEBI" id="CHEBI:29999"/>
        <dbReference type="ChEBI" id="CHEBI:30616"/>
        <dbReference type="ChEBI" id="CHEBI:83421"/>
        <dbReference type="ChEBI" id="CHEBI:456216"/>
        <dbReference type="EC" id="2.7.11.1"/>
    </reaction>
</comment>
<dbReference type="InterPro" id="IPR003599">
    <property type="entry name" value="Ig_sub"/>
</dbReference>
<keyword evidence="16" id="KW-0460">Magnesium</keyword>
<evidence type="ECO:0000256" key="5">
    <source>
        <dbReference type="ARBA" id="ARBA00012513"/>
    </source>
</evidence>
<feature type="domain" description="Fibronectin type-III" evidence="28">
    <location>
        <begin position="1803"/>
        <end position="1898"/>
    </location>
</feature>
<keyword evidence="15" id="KW-0067">ATP-binding</keyword>
<keyword evidence="18" id="KW-1015">Disulfide bond</keyword>
<feature type="domain" description="Ig-like" evidence="27">
    <location>
        <begin position="611"/>
        <end position="750"/>
    </location>
</feature>
<dbReference type="PRINTS" id="PR00014">
    <property type="entry name" value="FNTYPEIII"/>
</dbReference>
<dbReference type="FunFam" id="2.60.40.10:FF:000148">
    <property type="entry name" value="titin isoform X1"/>
    <property type="match status" value="2"/>
</dbReference>
<dbReference type="Pfam" id="PF00179">
    <property type="entry name" value="UQ_con"/>
    <property type="match status" value="1"/>
</dbReference>
<dbReference type="FunFam" id="2.60.40.10:FF:000811">
    <property type="entry name" value="Titin a"/>
    <property type="match status" value="1"/>
</dbReference>
<comment type="catalytic activity">
    <reaction evidence="22">
        <text>L-threonyl-[protein] + ATP = O-phospho-L-threonyl-[protein] + ADP + H(+)</text>
        <dbReference type="Rhea" id="RHEA:46608"/>
        <dbReference type="Rhea" id="RHEA-COMP:11060"/>
        <dbReference type="Rhea" id="RHEA-COMP:11605"/>
        <dbReference type="ChEBI" id="CHEBI:15378"/>
        <dbReference type="ChEBI" id="CHEBI:30013"/>
        <dbReference type="ChEBI" id="CHEBI:30616"/>
        <dbReference type="ChEBI" id="CHEBI:61977"/>
        <dbReference type="ChEBI" id="CHEBI:456216"/>
        <dbReference type="EC" id="2.7.11.1"/>
    </reaction>
</comment>
<dbReference type="FunFam" id="2.60.40.10:FF:001350">
    <property type="entry name" value="titin isoform X1"/>
    <property type="match status" value="1"/>
</dbReference>
<proteinExistence type="inferred from homology"/>
<feature type="compositionally biased region" description="Polar residues" evidence="25">
    <location>
        <begin position="1805"/>
        <end position="1819"/>
    </location>
</feature>
<dbReference type="FunFam" id="2.60.40.10:FF:001434">
    <property type="entry name" value="titin isoform X1"/>
    <property type="match status" value="1"/>
</dbReference>
<evidence type="ECO:0000256" key="25">
    <source>
        <dbReference type="SAM" id="MobiDB-lite"/>
    </source>
</evidence>
<keyword evidence="14" id="KW-0833">Ubl conjugation pathway</keyword>
<evidence type="ECO:0000256" key="18">
    <source>
        <dbReference type="ARBA" id="ARBA00023157"/>
    </source>
</evidence>
<feature type="domain" description="Ig-like" evidence="27">
    <location>
        <begin position="1235"/>
        <end position="1306"/>
    </location>
</feature>
<dbReference type="FunFam" id="2.60.40.10:FF:001344">
    <property type="entry name" value="titin isoform X1"/>
    <property type="match status" value="1"/>
</dbReference>
<keyword evidence="7" id="KW-0723">Serine/threonine-protein kinase</keyword>
<feature type="domain" description="Ig-like" evidence="27">
    <location>
        <begin position="1141"/>
        <end position="1231"/>
    </location>
</feature>
<reference evidence="30" key="1">
    <citation type="journal article" date="2019" name="IScience">
        <title>Narwhal Genome Reveals Long-Term Low Genetic Diversity despite Current Large Abundance Size.</title>
        <authorList>
            <person name="Westbury M.V."/>
            <person name="Petersen B."/>
            <person name="Garde E."/>
            <person name="Heide-Jorgensen M.P."/>
            <person name="Lorenzen E.D."/>
        </authorList>
    </citation>
    <scope>NUCLEOTIDE SEQUENCE [LARGE SCALE GENOMIC DNA]</scope>
</reference>
<evidence type="ECO:0000256" key="19">
    <source>
        <dbReference type="ARBA" id="ARBA00023242"/>
    </source>
</evidence>
<dbReference type="InterPro" id="IPR003961">
    <property type="entry name" value="FN3_dom"/>
</dbReference>
<feature type="active site" description="Glycyl thioester intermediate" evidence="24">
    <location>
        <position position="691"/>
    </location>
</feature>
<dbReference type="InterPro" id="IPR052385">
    <property type="entry name" value="Obscurin/Obscurin-like_Reg"/>
</dbReference>
<dbReference type="PROSITE" id="PS50853">
    <property type="entry name" value="FN3"/>
    <property type="match status" value="3"/>
</dbReference>
<dbReference type="GO" id="GO:0005524">
    <property type="term" value="F:ATP binding"/>
    <property type="evidence" value="ECO:0007669"/>
    <property type="project" value="UniProtKB-KW"/>
</dbReference>
<dbReference type="SMART" id="SM00409">
    <property type="entry name" value="IG"/>
    <property type="match status" value="17"/>
</dbReference>
<evidence type="ECO:0000259" key="27">
    <source>
        <dbReference type="PROSITE" id="PS50835"/>
    </source>
</evidence>
<gene>
    <name evidence="29" type="ORF">EI555_016140</name>
</gene>
<keyword evidence="11" id="KW-0677">Repeat</keyword>
<dbReference type="GO" id="GO:0004674">
    <property type="term" value="F:protein serine/threonine kinase activity"/>
    <property type="evidence" value="ECO:0007669"/>
    <property type="project" value="UniProtKB-KW"/>
</dbReference>
<evidence type="ECO:0000256" key="1">
    <source>
        <dbReference type="ARBA" id="ARBA00001946"/>
    </source>
</evidence>
<evidence type="ECO:0000259" key="26">
    <source>
        <dbReference type="PROSITE" id="PS50127"/>
    </source>
</evidence>
<evidence type="ECO:0000313" key="29">
    <source>
        <dbReference type="EMBL" id="TKC39665.1"/>
    </source>
</evidence>
<feature type="domain" description="Ig-like" evidence="27">
    <location>
        <begin position="1055"/>
        <end position="1138"/>
    </location>
</feature>
<evidence type="ECO:0000256" key="8">
    <source>
        <dbReference type="ARBA" id="ARBA00022553"/>
    </source>
</evidence>
<evidence type="ECO:0000256" key="20">
    <source>
        <dbReference type="ARBA" id="ARBA00023319"/>
    </source>
</evidence>
<evidence type="ECO:0000256" key="16">
    <source>
        <dbReference type="ARBA" id="ARBA00022842"/>
    </source>
</evidence>
<dbReference type="GO" id="GO:0005516">
    <property type="term" value="F:calmodulin binding"/>
    <property type="evidence" value="ECO:0007669"/>
    <property type="project" value="UniProtKB-KW"/>
</dbReference>
<dbReference type="FunFam" id="2.60.40.10:FF:000214">
    <property type="entry name" value="titin isoform X1"/>
    <property type="match status" value="7"/>
</dbReference>
<feature type="domain" description="Ig-like" evidence="27">
    <location>
        <begin position="754"/>
        <end position="839"/>
    </location>
</feature>
<feature type="domain" description="Fibronectin type-III" evidence="28">
    <location>
        <begin position="1590"/>
        <end position="1685"/>
    </location>
</feature>
<dbReference type="InterPro" id="IPR013783">
    <property type="entry name" value="Ig-like_fold"/>
</dbReference>
<comment type="pathway">
    <text evidence="21">Protein modification.</text>
</comment>
<keyword evidence="10" id="KW-0479">Metal-binding</keyword>
<dbReference type="Gene3D" id="3.10.110.10">
    <property type="entry name" value="Ubiquitin Conjugating Enzyme"/>
    <property type="match status" value="1"/>
</dbReference>
<dbReference type="CDD" id="cd00063">
    <property type="entry name" value="FN3"/>
    <property type="match status" value="3"/>
</dbReference>
<comment type="cofactor">
    <cofactor evidence="1">
        <name>Mg(2+)</name>
        <dbReference type="ChEBI" id="CHEBI:18420"/>
    </cofactor>
</comment>
<evidence type="ECO:0000256" key="9">
    <source>
        <dbReference type="ARBA" id="ARBA00022679"/>
    </source>
</evidence>
<name>A0A4U1ESN3_MONMO</name>
<dbReference type="SMART" id="SM00060">
    <property type="entry name" value="FN3"/>
    <property type="match status" value="3"/>
</dbReference>
<evidence type="ECO:0000256" key="14">
    <source>
        <dbReference type="ARBA" id="ARBA00022786"/>
    </source>
</evidence>
<dbReference type="InterPro" id="IPR016135">
    <property type="entry name" value="UBQ-conjugating_enzyme/RWD"/>
</dbReference>
<keyword evidence="9" id="KW-0808">Transferase</keyword>
<keyword evidence="17" id="KW-0112">Calmodulin-binding</keyword>
<evidence type="ECO:0000259" key="28">
    <source>
        <dbReference type="PROSITE" id="PS50853"/>
    </source>
</evidence>
<dbReference type="InterPro" id="IPR023313">
    <property type="entry name" value="UBQ-conjugating_AS"/>
</dbReference>
<feature type="domain" description="Ig-like" evidence="27">
    <location>
        <begin position="964"/>
        <end position="1054"/>
    </location>
</feature>
<keyword evidence="19" id="KW-0539">Nucleus</keyword>
<sequence length="2014" mass="227515">MHVVWFKNDVKLHTSRTVLISSEGKLHKLEMREVTPDDISQIKAQVKDLSSTANLKVLEADPYFTMKLHDKTGVEKDEIILKCEVSKDVPVKWFKDGEEIVPSPKYSIKADGLRRILKIKQAKLKDKGEYTCDCGTDKTKANVTVEVIQTKVCIISAQLIKVEKPLYGVEVFVGETARFEIELSEPDVHGQWKLKGEPLTASPVSHNDLITQDCEIIEDGKKHILVLYNCQLDMTGEVSFQAANAKSAANLKVKELPLIFITPLSDVKVFEKDEAKFECEVSREPKTYRWLKGTQEITGDDKTELIKDGTRHSLVIKSAAFEDEAKYIFEAEDKHTSGKLIIEGIRLKFLTPLKDVTAKERESAVFTVELSHDNIRVRWFKNDQRLHTSKLVSMHDEGKTHSITFKDLSIDDTSQIKVEAMGLSSEAKLTVLEGDPYFTGKLQDYTGTEKSEVILQCEISKADAPVKWFKDGQEIKPSKNAVIKADGKKRMLILKKALKSDIGQYTCDCGTDKTSGKLEIEDREIKLVRPLYSVEVMETETARFETEISEDDIHANWKLKGEALLQTPECEIKEEGKMHFLILHNCRLDQTGGVDFQAANVKSSAHLRVKPRVIGLLRPLKDVTVTAGETATFHCELSYEDIPVEWYLRGKKLEPSDKFFHPHVLYPFKPPKVAFTTRIYHPNINSNGSICLDILRSQWSPVLTSSEVPLSVVTRSEGRVHTLTLRDVKLEDAGEVQLVAKDFKTQANLFVKEPPVEFTKPLEDQTVEEEATAVLECEVSRENAKVKWFKNGTEILKSKKYEIVADGRVRKLIIHGCTPEDIKTYTCDAKDFKTSCNLNVVPPHVDFLRPLTDLQVKEKEMARFECEISRENAKVQWFKDGAEIKKGKKYDIISKGAVRILVINKCLVADEAEYSCEVRTARTSGMLTVLGKNEVFLCRSICVGKKKISSLIQCFSFLILLAEEEAVFTKNLTNIEVSETDTVKLVCEVSKPGAEVIWYKGDEEIIETGRYETLTVGRKRILIIQNAHLEDTGNYNCRLPSSRTDGKVKVHELAAEFISKPQNVEILEGEKAEFVCSLSKESFAVQWKRDDKTLESGDKYDIIADGKKRILVVKDATLQDMGTYVVMAGAARAAAHLTVIEKLRIIVPLKNTRVKEQQEAVFNCEVNTEGAKAKWFRNEEAIFDSSKYIILQKDLVYTLRIRGAQLDDQANYNVSLTNHRGENVKSAANLIVEEEDLRITEPLKDIETMEKKSVTFWCKVNRLNVRLNWTKNGEEVAFDNRVLYRIDKYKHSLIIKDCGFPDEGEYIVTAGQDKSVAELLIIEAPTEFVEHLEDQTVTEFDDAVFSCQLSREKANVKWYRNGREIKEGKKYKFEKDGRIHRLIIKDCRLDDECEYACGVEDRRSRARLFVEEIPVEIIRPPQDILEAPGTDVVFLAELNKDKVEVQWLKNNMIIVQGDKHQMMSEGKIHRLQVCDIKPRDQGEYRFIAKDKEARAKLELAAAPKIKTADQDLVVDVGQPLTMVVPYDAYPKAEAEWFKENEPLSSKTVDTTAEQTSFRISEAKKGDKGRYKIVLQNKHGKAEAFINLQVIVRNLEVTETFDGEVSLAWEEPLTDGGSKIIGYVVERRDIKRKTWVLATDRADSCEFTVTRLQKGGVEYLFRVSARNRVGTGEPVETDSPVEARSKYDNLKPVFSGYPDVPGPPLNVTITDVNRFGVSLTWEPPEYDGGAEITNYVIELRDKTSVRWETAMTVRAEDLSATVTDVVEGQEYSFRVRAQNRIGVGKPSAATPFIKVADPIERPSPPVNLNSSDQTQSSVQLTWEPPLKDGGGPILGYIIERCEEGKDNWIRCNKKLVPELTYKVTGLQKGNKYLYRVSAENEAGVSDPSEILGPLTADDAFVEPTMDLSAFKDGLEVIVPNPIKILVPSTGYPRPTATWSFGDKVLEAGDRVKMKTLSAYAELIISPSERPDKGIYTLKLENRVKAISGEIDVNVIGKERNFCDLSSPKCTQRTEI</sequence>
<evidence type="ECO:0000256" key="12">
    <source>
        <dbReference type="ARBA" id="ARBA00022741"/>
    </source>
</evidence>
<dbReference type="InterPro" id="IPR000608">
    <property type="entry name" value="UBC"/>
</dbReference>
<evidence type="ECO:0000256" key="2">
    <source>
        <dbReference type="ARBA" id="ARBA00004123"/>
    </source>
</evidence>
<dbReference type="PROSITE" id="PS50127">
    <property type="entry name" value="UBC_2"/>
    <property type="match status" value="1"/>
</dbReference>
<feature type="non-terminal residue" evidence="29">
    <location>
        <position position="2014"/>
    </location>
</feature>
<dbReference type="Proteomes" id="UP000308365">
    <property type="component" value="Unassembled WGS sequence"/>
</dbReference>
<feature type="domain" description="Ig-like" evidence="27">
    <location>
        <begin position="257"/>
        <end position="327"/>
    </location>
</feature>
<evidence type="ECO:0000256" key="4">
    <source>
        <dbReference type="ARBA" id="ARBA00006692"/>
    </source>
</evidence>
<dbReference type="InterPro" id="IPR036179">
    <property type="entry name" value="Ig-like_dom_sf"/>
</dbReference>
<feature type="region of interest" description="Disordered" evidence="25">
    <location>
        <begin position="1799"/>
        <end position="1823"/>
    </location>
</feature>
<feature type="domain" description="UBC core" evidence="26">
    <location>
        <begin position="604"/>
        <end position="756"/>
    </location>
</feature>
<dbReference type="SUPFAM" id="SSF49265">
    <property type="entry name" value="Fibronectin type III"/>
    <property type="match status" value="2"/>
</dbReference>
<dbReference type="FunFam" id="2.60.40.10:FF:000127">
    <property type="entry name" value="titin isoform X1"/>
    <property type="match status" value="1"/>
</dbReference>
<dbReference type="SUPFAM" id="SSF54495">
    <property type="entry name" value="UBC-like"/>
    <property type="match status" value="1"/>
</dbReference>
<feature type="domain" description="Ig-like" evidence="27">
    <location>
        <begin position="1325"/>
        <end position="1409"/>
    </location>
</feature>
<dbReference type="PROSITE" id="PS00183">
    <property type="entry name" value="UBC_1"/>
    <property type="match status" value="1"/>
</dbReference>
<comment type="similarity">
    <text evidence="4">Belongs to the protein kinase superfamily. CAMK Ser/Thr protein kinase family.</text>
</comment>
<dbReference type="InterPro" id="IPR003598">
    <property type="entry name" value="Ig_sub2"/>
</dbReference>
<dbReference type="Gene3D" id="2.60.40.10">
    <property type="entry name" value="Immunoglobulins"/>
    <property type="match status" value="21"/>
</dbReference>
<accession>A0A4U1ESN3</accession>
<evidence type="ECO:0000256" key="11">
    <source>
        <dbReference type="ARBA" id="ARBA00022737"/>
    </source>
</evidence>
<dbReference type="SUPFAM" id="SSF48726">
    <property type="entry name" value="Immunoglobulin"/>
    <property type="match status" value="18"/>
</dbReference>
<dbReference type="GO" id="GO:0005634">
    <property type="term" value="C:nucleus"/>
    <property type="evidence" value="ECO:0007669"/>
    <property type="project" value="UniProtKB-SubCell"/>
</dbReference>
<evidence type="ECO:0000256" key="24">
    <source>
        <dbReference type="PROSITE-ProRule" id="PRU10133"/>
    </source>
</evidence>
<dbReference type="Pfam" id="PF00041">
    <property type="entry name" value="fn3"/>
    <property type="match status" value="3"/>
</dbReference>
<dbReference type="InterPro" id="IPR036116">
    <property type="entry name" value="FN3_sf"/>
</dbReference>
<keyword evidence="20" id="KW-0393">Immunoglobulin domain</keyword>
<dbReference type="FunFam" id="2.60.40.10:FF:000050">
    <property type="entry name" value="Titin isoform B"/>
    <property type="match status" value="4"/>
</dbReference>
<evidence type="ECO:0000256" key="13">
    <source>
        <dbReference type="ARBA" id="ARBA00022777"/>
    </source>
</evidence>
<dbReference type="InterPro" id="IPR007110">
    <property type="entry name" value="Ig-like_dom"/>
</dbReference>
<dbReference type="FunFam" id="2.60.40.10:FF:001459">
    <property type="entry name" value="Titin a"/>
    <property type="match status" value="1"/>
</dbReference>
<keyword evidence="13" id="KW-0418">Kinase</keyword>
<dbReference type="EC" id="2.7.11.1" evidence="5"/>
<evidence type="ECO:0000256" key="23">
    <source>
        <dbReference type="ARBA" id="ARBA00048679"/>
    </source>
</evidence>
<dbReference type="GO" id="GO:0046872">
    <property type="term" value="F:metal ion binding"/>
    <property type="evidence" value="ECO:0007669"/>
    <property type="project" value="UniProtKB-KW"/>
</dbReference>
<evidence type="ECO:0000256" key="10">
    <source>
        <dbReference type="ARBA" id="ARBA00022723"/>
    </source>
</evidence>
<evidence type="ECO:0000256" key="17">
    <source>
        <dbReference type="ARBA" id="ARBA00022860"/>
    </source>
</evidence>
<comment type="caution">
    <text evidence="29">The sequence shown here is derived from an EMBL/GenBank/DDBJ whole genome shotgun (WGS) entry which is preliminary data.</text>
</comment>
<evidence type="ECO:0000256" key="15">
    <source>
        <dbReference type="ARBA" id="ARBA00022840"/>
    </source>
</evidence>
<feature type="domain" description="Ig-like" evidence="27">
    <location>
        <begin position="62"/>
        <end position="144"/>
    </location>
</feature>
<dbReference type="EMBL" id="RWIC01000845">
    <property type="protein sequence ID" value="TKC39665.1"/>
    <property type="molecule type" value="Genomic_DNA"/>
</dbReference>
<dbReference type="InterPro" id="IPR013098">
    <property type="entry name" value="Ig_I-set"/>
</dbReference>
<evidence type="ECO:0000256" key="6">
    <source>
        <dbReference type="ARBA" id="ARBA00022490"/>
    </source>
</evidence>
<evidence type="ECO:0000256" key="21">
    <source>
        <dbReference type="ARBA" id="ARBA00043952"/>
    </source>
</evidence>
<dbReference type="PROSITE" id="PS50835">
    <property type="entry name" value="IG_LIKE"/>
    <property type="match status" value="11"/>
</dbReference>
<evidence type="ECO:0000256" key="7">
    <source>
        <dbReference type="ARBA" id="ARBA00022527"/>
    </source>
</evidence>
<dbReference type="SMART" id="SM00408">
    <property type="entry name" value="IGc2"/>
    <property type="match status" value="11"/>
</dbReference>
<comment type="subcellular location">
    <subcellularLocation>
        <location evidence="3">Cytoplasm</location>
    </subcellularLocation>
    <subcellularLocation>
        <location evidence="2">Nucleus</location>
    </subcellularLocation>
</comment>
<feature type="domain" description="Ig-like" evidence="27">
    <location>
        <begin position="843"/>
        <end position="928"/>
    </location>
</feature>
<protein>
    <recommendedName>
        <fullName evidence="5">non-specific serine/threonine protein kinase</fullName>
        <ecNumber evidence="5">2.7.11.1</ecNumber>
    </recommendedName>
</protein>
<organism evidence="29 30">
    <name type="scientific">Monodon monoceros</name>
    <name type="common">Narwhal</name>
    <name type="synonym">Ceratodon monodon</name>
    <dbReference type="NCBI Taxonomy" id="40151"/>
    <lineage>
        <taxon>Eukaryota</taxon>
        <taxon>Metazoa</taxon>
        <taxon>Chordata</taxon>
        <taxon>Craniata</taxon>
        <taxon>Vertebrata</taxon>
        <taxon>Euteleostomi</taxon>
        <taxon>Mammalia</taxon>
        <taxon>Eutheria</taxon>
        <taxon>Laurasiatheria</taxon>
        <taxon>Artiodactyla</taxon>
        <taxon>Whippomorpha</taxon>
        <taxon>Cetacea</taxon>
        <taxon>Odontoceti</taxon>
        <taxon>Monodontidae</taxon>
        <taxon>Monodon</taxon>
    </lineage>
</organism>
<keyword evidence="8" id="KW-0597">Phosphoprotein</keyword>
<dbReference type="PANTHER" id="PTHR35971:SF5">
    <property type="entry name" value="OBSCURIN LIKE CYTOSKELETAL ADAPTOR 1"/>
    <property type="match status" value="1"/>
</dbReference>
<evidence type="ECO:0000256" key="22">
    <source>
        <dbReference type="ARBA" id="ARBA00047899"/>
    </source>
</evidence>
<evidence type="ECO:0000313" key="30">
    <source>
        <dbReference type="Proteomes" id="UP000308365"/>
    </source>
</evidence>
<feature type="domain" description="Ig-like" evidence="27">
    <location>
        <begin position="436"/>
        <end position="507"/>
    </location>
</feature>
<dbReference type="PANTHER" id="PTHR35971">
    <property type="entry name" value="SI:DKEY-31G6.6"/>
    <property type="match status" value="1"/>
</dbReference>
<evidence type="ECO:0000256" key="3">
    <source>
        <dbReference type="ARBA" id="ARBA00004496"/>
    </source>
</evidence>
<keyword evidence="12" id="KW-0547">Nucleotide-binding</keyword>
<keyword evidence="6" id="KW-0963">Cytoplasm</keyword>
<feature type="domain" description="Fibronectin type-III" evidence="28">
    <location>
        <begin position="1702"/>
        <end position="1797"/>
    </location>
</feature>
<dbReference type="SMART" id="SM00212">
    <property type="entry name" value="UBCc"/>
    <property type="match status" value="1"/>
</dbReference>
<dbReference type="Pfam" id="PF07679">
    <property type="entry name" value="I-set"/>
    <property type="match status" value="14"/>
</dbReference>
<dbReference type="GO" id="GO:0005737">
    <property type="term" value="C:cytoplasm"/>
    <property type="evidence" value="ECO:0007669"/>
    <property type="project" value="UniProtKB-SubCell"/>
</dbReference>